<dbReference type="CDD" id="cd01650">
    <property type="entry name" value="RT_nLTR_like"/>
    <property type="match status" value="1"/>
</dbReference>
<dbReference type="Pfam" id="PF00078">
    <property type="entry name" value="RVT_1"/>
    <property type="match status" value="1"/>
</dbReference>
<evidence type="ECO:0000313" key="3">
    <source>
        <dbReference type="Proteomes" id="UP000826656"/>
    </source>
</evidence>
<dbReference type="InterPro" id="IPR052343">
    <property type="entry name" value="Retrotransposon-Effector_Assoc"/>
</dbReference>
<evidence type="ECO:0000313" key="2">
    <source>
        <dbReference type="EMBL" id="KAH0779009.1"/>
    </source>
</evidence>
<proteinExistence type="predicted"/>
<dbReference type="PANTHER" id="PTHR46890">
    <property type="entry name" value="NON-LTR RETROLELEMENT REVERSE TRANSCRIPTASE-LIKE PROTEIN-RELATED"/>
    <property type="match status" value="1"/>
</dbReference>
<comment type="caution">
    <text evidence="2">The sequence shown here is derived from an EMBL/GenBank/DDBJ whole genome shotgun (WGS) entry which is preliminary data.</text>
</comment>
<dbReference type="Proteomes" id="UP000826656">
    <property type="component" value="Unassembled WGS sequence"/>
</dbReference>
<protein>
    <recommendedName>
        <fullName evidence="1">Reverse transcriptase domain-containing protein</fullName>
    </recommendedName>
</protein>
<dbReference type="InterPro" id="IPR000477">
    <property type="entry name" value="RT_dom"/>
</dbReference>
<evidence type="ECO:0000259" key="1">
    <source>
        <dbReference type="Pfam" id="PF00078"/>
    </source>
</evidence>
<sequence>MATQQVIAMEPLFSDHSPLGLIMEEKRGTRKRPFRFYNCIGKHPEFRDRVKDGWQILGGGMKGVWRNLKRVRKEMQHLNNKEFMGVSEKVQEIRRELLDKQRSMRVGPNTQGNIDEEKALRTKLTNWSKIEEDIYKQKSRIQWLKLGDDNNAYFFASMKGKKAKNQINMLTKEDGTVIREATDVTKEVVGFYKKLLGQCNNHMQTTEPEILKDGPLLTREQQLLLIQPFKNTDVKATLMSIGDSKAPGEDGLNSYFFKKAWPIIGEEVTEAVLQFFHTSEMYAPINRTSVTLIPKVKHPASIKEFRPTSCCTILYKIISKMLTNRLHNVMNYLVDPGQAAFVPGRMLTNNVLLSHELVKGYGRKGISPRCMFKIDMQKAYDSLEWHFLEEVLAGMQVPQRFIGWIMSCVRTVSYSILINGFPSAPFKAKRGVRQCNDSENDRVKLEPHM</sequence>
<accession>A0ABQ7WG10</accession>
<reference evidence="2 3" key="1">
    <citation type="journal article" date="2021" name="bioRxiv">
        <title>Chromosome-scale and haplotype-resolved genome assembly of a tetraploid potato cultivar.</title>
        <authorList>
            <person name="Sun H."/>
            <person name="Jiao W.-B."/>
            <person name="Krause K."/>
            <person name="Campoy J.A."/>
            <person name="Goel M."/>
            <person name="Folz-Donahue K."/>
            <person name="Kukat C."/>
            <person name="Huettel B."/>
            <person name="Schneeberger K."/>
        </authorList>
    </citation>
    <scope>NUCLEOTIDE SEQUENCE [LARGE SCALE GENOMIC DNA]</scope>
    <source>
        <strain evidence="2">SolTubOtavaFocal</strain>
        <tissue evidence="2">Leaves</tissue>
    </source>
</reference>
<name>A0ABQ7WG10_SOLTU</name>
<dbReference type="PANTHER" id="PTHR46890:SF48">
    <property type="entry name" value="RNA-DIRECTED DNA POLYMERASE"/>
    <property type="match status" value="1"/>
</dbReference>
<keyword evidence="3" id="KW-1185">Reference proteome</keyword>
<feature type="domain" description="Reverse transcriptase" evidence="1">
    <location>
        <begin position="296"/>
        <end position="434"/>
    </location>
</feature>
<dbReference type="EMBL" id="JAIVGD010000002">
    <property type="protein sequence ID" value="KAH0779009.1"/>
    <property type="molecule type" value="Genomic_DNA"/>
</dbReference>
<organism evidence="2 3">
    <name type="scientific">Solanum tuberosum</name>
    <name type="common">Potato</name>
    <dbReference type="NCBI Taxonomy" id="4113"/>
    <lineage>
        <taxon>Eukaryota</taxon>
        <taxon>Viridiplantae</taxon>
        <taxon>Streptophyta</taxon>
        <taxon>Embryophyta</taxon>
        <taxon>Tracheophyta</taxon>
        <taxon>Spermatophyta</taxon>
        <taxon>Magnoliopsida</taxon>
        <taxon>eudicotyledons</taxon>
        <taxon>Gunneridae</taxon>
        <taxon>Pentapetalae</taxon>
        <taxon>asterids</taxon>
        <taxon>lamiids</taxon>
        <taxon>Solanales</taxon>
        <taxon>Solanaceae</taxon>
        <taxon>Solanoideae</taxon>
        <taxon>Solaneae</taxon>
        <taxon>Solanum</taxon>
    </lineage>
</organism>
<gene>
    <name evidence="2" type="ORF">KY290_005436</name>
</gene>